<dbReference type="PROSITE" id="PS00518">
    <property type="entry name" value="ZF_RING_1"/>
    <property type="match status" value="1"/>
</dbReference>
<feature type="compositionally biased region" description="Basic and acidic residues" evidence="16">
    <location>
        <begin position="719"/>
        <end position="739"/>
    </location>
</feature>
<keyword evidence="7 13" id="KW-0863">Zinc-finger</keyword>
<protein>
    <recommendedName>
        <fullName evidence="14">E3 ubiquitin protein ligase</fullName>
        <ecNumber evidence="14">2.3.2.27</ecNumber>
    </recommendedName>
</protein>
<dbReference type="SMART" id="SM00184">
    <property type="entry name" value="RING"/>
    <property type="match status" value="1"/>
</dbReference>
<sequence length="893" mass="92169">MQDTAASLRQRNRTLAAEMSRHKRTIADLEGRLNAAHRRQRNFDATVSAVHRVWYQLEDDLRSAATALGPFQKAPAEPPPPDPDGGGGGSPALLLSNLLRAPAVPLADAAAAAVTWCAKAEVACSRGRSAAVAADGTLDLASDSDSDLEDGEVVSAPAGSSSSVAAAAAAAGGSSSSAQVDTSLRQRARFSTDLMAHVFTALTHASKAPADAKAAGLQALRAELEGQKRAAAAATATLCDQLTEALQRRRDVARELRAARRDRHRALRRLEQLAAAGVAVPDGAAKGGDAALGGNGSSAAAAAAVAAVATGLPPKWPNGHPPPSAAAAAAGMGALPPGSAGVSAINGSAVPLSISAVAALDIADAEGALPREDADRLKSELAAIAAAAAARLVEADAIRADKVALEKEVTRLAARAMSLLGEGPVDDETASVASGDGAPAPPPLAMAMAVSKVPPNHPDLVRLQELLKAERSLLETECARAAAADTLAINARVARETLDAALNHERQTMDAHWTAQVEGSTGAMSGAVEGLAEATAHLKHAEGDIQHVRALHVELDDVHQRLHNAQAAAHQLRHALQQAAYQAAKLESDAERARSSPPGGAGAGNAASLQARLAEATEELSQSRTVVDAVMADVEITAAALEAALAQSQALSEHVAAAEAARDDCLARLRDSRMQCEALTAQKSALELRSRDAESAAVELEAAASAHVAAHESNAAEVEAARDAAQRASESEHDAHERAAASVMQATAELRLARRRLAALKSRCDDLQARETAAQAGEKRAQEQAATAQRRAERAKASLTRLQQYLAGGGGEGGFAGGGAGEESALLAEEVQELRKALRCSVCSARQKNCVLTKCYHMFCRECVDENLRTRHRKCPACGKGFGADDVKAIYLT</sequence>
<evidence type="ECO:0000313" key="19">
    <source>
        <dbReference type="Proteomes" id="UP000664859"/>
    </source>
</evidence>
<dbReference type="EC" id="2.3.2.27" evidence="14"/>
<dbReference type="PANTHER" id="PTHR23163">
    <property type="entry name" value="RING FINGER PROTEIN-RELATED"/>
    <property type="match status" value="1"/>
</dbReference>
<evidence type="ECO:0000256" key="10">
    <source>
        <dbReference type="ARBA" id="ARBA00022853"/>
    </source>
</evidence>
<evidence type="ECO:0000256" key="15">
    <source>
        <dbReference type="SAM" id="Coils"/>
    </source>
</evidence>
<proteinExistence type="inferred from homology"/>
<feature type="coiled-coil region" evidence="15">
    <location>
        <begin position="5"/>
        <end position="39"/>
    </location>
</feature>
<comment type="caution">
    <text evidence="18">The sequence shown here is derived from an EMBL/GenBank/DDBJ whole genome shotgun (WGS) entry which is preliminary data.</text>
</comment>
<dbReference type="PROSITE" id="PS50089">
    <property type="entry name" value="ZF_RING_2"/>
    <property type="match status" value="1"/>
</dbReference>
<dbReference type="InterPro" id="IPR017907">
    <property type="entry name" value="Znf_RING_CS"/>
</dbReference>
<dbReference type="CDD" id="cd16499">
    <property type="entry name" value="RING-HC_Bre1-like"/>
    <property type="match status" value="1"/>
</dbReference>
<feature type="domain" description="RING-type" evidence="17">
    <location>
        <begin position="840"/>
        <end position="878"/>
    </location>
</feature>
<evidence type="ECO:0000256" key="8">
    <source>
        <dbReference type="ARBA" id="ARBA00022786"/>
    </source>
</evidence>
<evidence type="ECO:0000256" key="7">
    <source>
        <dbReference type="ARBA" id="ARBA00022771"/>
    </source>
</evidence>
<keyword evidence="12 14" id="KW-0539">Nucleus</keyword>
<keyword evidence="19" id="KW-1185">Reference proteome</keyword>
<reference evidence="18" key="1">
    <citation type="submission" date="2021-02" db="EMBL/GenBank/DDBJ databases">
        <title>First Annotated Genome of the Yellow-green Alga Tribonema minus.</title>
        <authorList>
            <person name="Mahan K.M."/>
        </authorList>
    </citation>
    <scope>NUCLEOTIDE SEQUENCE</scope>
    <source>
        <strain evidence="18">UTEX B ZZ1240</strain>
    </source>
</reference>
<feature type="region of interest" description="Disordered" evidence="16">
    <location>
        <begin position="584"/>
        <end position="608"/>
    </location>
</feature>
<dbReference type="GO" id="GO:0008270">
    <property type="term" value="F:zinc ion binding"/>
    <property type="evidence" value="ECO:0007669"/>
    <property type="project" value="UniProtKB-KW"/>
</dbReference>
<keyword evidence="11 14" id="KW-0175">Coiled coil</keyword>
<dbReference type="GO" id="GO:0061630">
    <property type="term" value="F:ubiquitin protein ligase activity"/>
    <property type="evidence" value="ECO:0007669"/>
    <property type="project" value="UniProtKB-EC"/>
</dbReference>
<evidence type="ECO:0000256" key="4">
    <source>
        <dbReference type="ARBA" id="ARBA00005555"/>
    </source>
</evidence>
<accession>A0A835YTC8</accession>
<dbReference type="InterPro" id="IPR001841">
    <property type="entry name" value="Znf_RING"/>
</dbReference>
<evidence type="ECO:0000256" key="12">
    <source>
        <dbReference type="ARBA" id="ARBA00023242"/>
    </source>
</evidence>
<dbReference type="EMBL" id="JAFCMP010000534">
    <property type="protein sequence ID" value="KAG5176734.1"/>
    <property type="molecule type" value="Genomic_DNA"/>
</dbReference>
<comment type="catalytic activity">
    <reaction evidence="1 14">
        <text>S-ubiquitinyl-[E2 ubiquitin-conjugating enzyme]-L-cysteine + [acceptor protein]-L-lysine = [E2 ubiquitin-conjugating enzyme]-L-cysteine + N(6)-ubiquitinyl-[acceptor protein]-L-lysine.</text>
        <dbReference type="EC" id="2.3.2.27"/>
    </reaction>
</comment>
<evidence type="ECO:0000256" key="6">
    <source>
        <dbReference type="ARBA" id="ARBA00022723"/>
    </source>
</evidence>
<dbReference type="Gene3D" id="3.30.40.10">
    <property type="entry name" value="Zinc/RING finger domain, C3HC4 (zinc finger)"/>
    <property type="match status" value="1"/>
</dbReference>
<dbReference type="SUPFAM" id="SSF57850">
    <property type="entry name" value="RING/U-box"/>
    <property type="match status" value="1"/>
</dbReference>
<dbReference type="PANTHER" id="PTHR23163:SF0">
    <property type="entry name" value="E3 UBIQUITIN-PROTEIN LIGASE BRE1"/>
    <property type="match status" value="1"/>
</dbReference>
<comment type="pathway">
    <text evidence="3 14">Protein modification; protein ubiquitination.</text>
</comment>
<dbReference type="GO" id="GO:0005634">
    <property type="term" value="C:nucleus"/>
    <property type="evidence" value="ECO:0007669"/>
    <property type="project" value="UniProtKB-SubCell"/>
</dbReference>
<keyword evidence="8 14" id="KW-0833">Ubl conjugation pathway</keyword>
<feature type="coiled-coil region" evidence="15">
    <location>
        <begin position="217"/>
        <end position="276"/>
    </location>
</feature>
<evidence type="ECO:0000256" key="11">
    <source>
        <dbReference type="ARBA" id="ARBA00023054"/>
    </source>
</evidence>
<feature type="region of interest" description="Disordered" evidence="16">
    <location>
        <begin position="71"/>
        <end position="91"/>
    </location>
</feature>
<dbReference type="Proteomes" id="UP000664859">
    <property type="component" value="Unassembled WGS sequence"/>
</dbReference>
<dbReference type="GO" id="GO:0016567">
    <property type="term" value="P:protein ubiquitination"/>
    <property type="evidence" value="ECO:0007669"/>
    <property type="project" value="UniProtKB-UniRule"/>
</dbReference>
<dbReference type="InterPro" id="IPR018957">
    <property type="entry name" value="Znf_C3HC4_RING-type"/>
</dbReference>
<name>A0A835YTC8_9STRA</name>
<dbReference type="GO" id="GO:0006325">
    <property type="term" value="P:chromatin organization"/>
    <property type="evidence" value="ECO:0007669"/>
    <property type="project" value="UniProtKB-KW"/>
</dbReference>
<keyword evidence="6 14" id="KW-0479">Metal-binding</keyword>
<dbReference type="InterPro" id="IPR013956">
    <property type="entry name" value="E3_ubiquit_lig_Bre1"/>
</dbReference>
<dbReference type="GO" id="GO:0033503">
    <property type="term" value="C:HULC complex"/>
    <property type="evidence" value="ECO:0007669"/>
    <property type="project" value="TreeGrafter"/>
</dbReference>
<keyword evidence="10 14" id="KW-0156">Chromatin regulator</keyword>
<evidence type="ECO:0000256" key="1">
    <source>
        <dbReference type="ARBA" id="ARBA00000900"/>
    </source>
</evidence>
<dbReference type="OrthoDB" id="10266039at2759"/>
<evidence type="ECO:0000313" key="18">
    <source>
        <dbReference type="EMBL" id="KAG5176734.1"/>
    </source>
</evidence>
<evidence type="ECO:0000256" key="2">
    <source>
        <dbReference type="ARBA" id="ARBA00004123"/>
    </source>
</evidence>
<evidence type="ECO:0000256" key="14">
    <source>
        <dbReference type="RuleBase" id="RU365038"/>
    </source>
</evidence>
<dbReference type="UniPathway" id="UPA00143"/>
<evidence type="ECO:0000256" key="13">
    <source>
        <dbReference type="PROSITE-ProRule" id="PRU00175"/>
    </source>
</evidence>
<evidence type="ECO:0000259" key="17">
    <source>
        <dbReference type="PROSITE" id="PS50089"/>
    </source>
</evidence>
<comment type="similarity">
    <text evidence="4 14">Belongs to the BRE1 family.</text>
</comment>
<keyword evidence="9 14" id="KW-0862">Zinc</keyword>
<feature type="compositionally biased region" description="Low complexity" evidence="16">
    <location>
        <begin position="709"/>
        <end position="718"/>
    </location>
</feature>
<gene>
    <name evidence="18" type="ORF">JKP88DRAFT_334791</name>
</gene>
<keyword evidence="5 14" id="KW-0808">Transferase</keyword>
<dbReference type="InterPro" id="IPR013083">
    <property type="entry name" value="Znf_RING/FYVE/PHD"/>
</dbReference>
<evidence type="ECO:0000256" key="16">
    <source>
        <dbReference type="SAM" id="MobiDB-lite"/>
    </source>
</evidence>
<dbReference type="AlphaFoldDB" id="A0A835YTC8"/>
<evidence type="ECO:0000256" key="5">
    <source>
        <dbReference type="ARBA" id="ARBA00022679"/>
    </source>
</evidence>
<evidence type="ECO:0000256" key="3">
    <source>
        <dbReference type="ARBA" id="ARBA00004906"/>
    </source>
</evidence>
<dbReference type="Pfam" id="PF00097">
    <property type="entry name" value="zf-C3HC4"/>
    <property type="match status" value="1"/>
</dbReference>
<feature type="region of interest" description="Disordered" evidence="16">
    <location>
        <begin position="709"/>
        <end position="741"/>
    </location>
</feature>
<organism evidence="18 19">
    <name type="scientific">Tribonema minus</name>
    <dbReference type="NCBI Taxonomy" id="303371"/>
    <lineage>
        <taxon>Eukaryota</taxon>
        <taxon>Sar</taxon>
        <taxon>Stramenopiles</taxon>
        <taxon>Ochrophyta</taxon>
        <taxon>PX clade</taxon>
        <taxon>Xanthophyceae</taxon>
        <taxon>Tribonematales</taxon>
        <taxon>Tribonemataceae</taxon>
        <taxon>Tribonema</taxon>
    </lineage>
</organism>
<comment type="subcellular location">
    <subcellularLocation>
        <location evidence="2 14">Nucleus</location>
    </subcellularLocation>
</comment>
<evidence type="ECO:0000256" key="9">
    <source>
        <dbReference type="ARBA" id="ARBA00022833"/>
    </source>
</evidence>